<evidence type="ECO:0000313" key="2">
    <source>
        <dbReference type="Proteomes" id="UP000273001"/>
    </source>
</evidence>
<dbReference type="Proteomes" id="UP000273001">
    <property type="component" value="Chromosome"/>
</dbReference>
<name>A0ABN5PQ87_9ACTO</name>
<gene>
    <name evidence="1" type="ORF">D5R93_01015</name>
</gene>
<accession>A0ABN5PQ87</accession>
<protein>
    <recommendedName>
        <fullName evidence="3">HD Cas3-type domain-containing protein</fullName>
    </recommendedName>
</protein>
<reference evidence="1 2" key="1">
    <citation type="submission" date="2018-09" db="EMBL/GenBank/DDBJ databases">
        <authorList>
            <person name="Li J."/>
        </authorList>
    </citation>
    <scope>NUCLEOTIDE SEQUENCE [LARGE SCALE GENOMIC DNA]</scope>
    <source>
        <strain evidence="1 2">2129</strain>
    </source>
</reference>
<dbReference type="EMBL" id="CP032514">
    <property type="protein sequence ID" value="AYD88987.1"/>
    <property type="molecule type" value="Genomic_DNA"/>
</dbReference>
<evidence type="ECO:0000313" key="1">
    <source>
        <dbReference type="EMBL" id="AYD88987.1"/>
    </source>
</evidence>
<sequence>MGSTDKKLDLSQRHLLPQATLEEVSMRLEQLARRAGSEVTGPTTAASPSVVLADLAGQAGRLPDHSTAVEQARAEVLPELADELKTPPGWLLETEVLGKSLDHPWLRISLIRPPEKEPRPRAVALAGHNEAVGALAERWARAIGLPPEVVEDVALAGRWHDEGKGASESFQAALAMREDMDGWLVPADSQPTRPLAKSALPVDCGGAPPGWRAYPMRGGTRPPRHACWTWRSRPEEPPPMTPTWCAT</sequence>
<organism evidence="1 2">
    <name type="scientific">Actinomyces lilanjuaniae</name>
    <dbReference type="NCBI Taxonomy" id="2321394"/>
    <lineage>
        <taxon>Bacteria</taxon>
        <taxon>Bacillati</taxon>
        <taxon>Actinomycetota</taxon>
        <taxon>Actinomycetes</taxon>
        <taxon>Actinomycetales</taxon>
        <taxon>Actinomycetaceae</taxon>
        <taxon>Actinomyces</taxon>
    </lineage>
</organism>
<proteinExistence type="predicted"/>
<keyword evidence="2" id="KW-1185">Reference proteome</keyword>
<evidence type="ECO:0008006" key="3">
    <source>
        <dbReference type="Google" id="ProtNLM"/>
    </source>
</evidence>
<dbReference type="RefSeq" id="WP_120203256.1">
    <property type="nucleotide sequence ID" value="NZ_CP032514.1"/>
</dbReference>